<reference evidence="1" key="1">
    <citation type="submission" date="2022-12" db="EMBL/GenBank/DDBJ databases">
        <title>Genome Sequence of Lasiodiplodia mahajangana.</title>
        <authorList>
            <person name="Buettner E."/>
        </authorList>
    </citation>
    <scope>NUCLEOTIDE SEQUENCE</scope>
    <source>
        <strain evidence="1">VT137</strain>
    </source>
</reference>
<name>A0ACC2JIK7_9PEZI</name>
<dbReference type="Proteomes" id="UP001153332">
    <property type="component" value="Unassembled WGS sequence"/>
</dbReference>
<evidence type="ECO:0000313" key="2">
    <source>
        <dbReference type="Proteomes" id="UP001153332"/>
    </source>
</evidence>
<accession>A0ACC2JIK7</accession>
<evidence type="ECO:0000313" key="1">
    <source>
        <dbReference type="EMBL" id="KAJ8127255.1"/>
    </source>
</evidence>
<protein>
    <submittedName>
        <fullName evidence="1">Uncharacterized protein</fullName>
    </submittedName>
</protein>
<sequence length="608" mass="64337">MGATREGDTMGTTGSEKSIEPMAATGGSQQSPKSEDVGEYPTGIRLVLLAGASILGVFLISLDQTIVGTAIPKITSEFGGLSHVSWYSAAYFMTFGGLEASWGKVFKYFDIKWSFILTLVIFEIGSLICALAPNSITLIVGRAIAGVGAAGISVGGTSIVAFSAPPKKRPILMGFVGLTYGLASVLGPIIGGAFTTSVTWRWCFYINLPVGGFAAIIVLLFFHLPAAVKPSPISLKLKLLHLDPVGIALCMGAIISFILALQYARTEYPWHSSQVIGLFVGFVTLIAALVAWSIYIDEYAMLSPRLFKKRSLWSVCPYQFCFVGDLILLLYYLPIYFQSIKGASAIESGVDNLPIVVAVAIFAVLGGLFVSKTGYITQSMFVGALLGTIGCGLLYTLEIDTPPGKWIGYQILTGSAIAFSVQNGLNIAQASVDAEDLPAVTANLYFFQTVGGAFTVSSAQAAFINQALNKLHTSAPGVDGARLIATGASELRAKFTSSELPGVIVAYIHGLKAVFAVSIGFIGIAFLTTLVIPWARLPSHGPDSEKKDLPAIASVSGTKGSRRRRRKGSAPKVTPLREDGSPFTGSAVPSTTADAFKENEEAEKVTPY</sequence>
<dbReference type="EMBL" id="JAPUUL010001496">
    <property type="protein sequence ID" value="KAJ8127255.1"/>
    <property type="molecule type" value="Genomic_DNA"/>
</dbReference>
<keyword evidence="2" id="KW-1185">Reference proteome</keyword>
<organism evidence="1 2">
    <name type="scientific">Lasiodiplodia mahajangana</name>
    <dbReference type="NCBI Taxonomy" id="1108764"/>
    <lineage>
        <taxon>Eukaryota</taxon>
        <taxon>Fungi</taxon>
        <taxon>Dikarya</taxon>
        <taxon>Ascomycota</taxon>
        <taxon>Pezizomycotina</taxon>
        <taxon>Dothideomycetes</taxon>
        <taxon>Dothideomycetes incertae sedis</taxon>
        <taxon>Botryosphaeriales</taxon>
        <taxon>Botryosphaeriaceae</taxon>
        <taxon>Lasiodiplodia</taxon>
    </lineage>
</organism>
<comment type="caution">
    <text evidence="1">The sequence shown here is derived from an EMBL/GenBank/DDBJ whole genome shotgun (WGS) entry which is preliminary data.</text>
</comment>
<gene>
    <name evidence="1" type="ORF">O1611_g6382</name>
</gene>
<proteinExistence type="predicted"/>